<name>A0A368LFY5_9VIBR</name>
<accession>A0A368LFY5</accession>
<keyword evidence="1" id="KW-0812">Transmembrane</keyword>
<feature type="transmembrane region" description="Helical" evidence="1">
    <location>
        <begin position="6"/>
        <end position="29"/>
    </location>
</feature>
<proteinExistence type="predicted"/>
<dbReference type="RefSeq" id="WP_086961211.1">
    <property type="nucleotide sequence ID" value="NZ_FUKS01000036.1"/>
</dbReference>
<sequence length="253" mass="28700">MTIKISWKYIGIASVTVFLLTILLPIIIVKSIGKYQYQHTIETFEQYLTHPATLEKFPRTSIVDACKIEGECLENVALFVGRINEQSADHFIEFINKHPEVDMVCLNSGGGEVSDALRMSRLISERELATCMADYYKIGLDKTTTRGGICGSACNMLLLSSKTRIQQGVDLRFAGHSFARTDKATFSLLWLDWSIVDTFTEEPVDFEEALNIADTPDKQKHLDYLSEVKDISHLDSMKILSNNELKKYRIFTQ</sequence>
<keyword evidence="1" id="KW-1133">Transmembrane helix</keyword>
<dbReference type="Proteomes" id="UP000252479">
    <property type="component" value="Unassembled WGS sequence"/>
</dbReference>
<dbReference type="GeneID" id="303190718"/>
<evidence type="ECO:0008006" key="4">
    <source>
        <dbReference type="Google" id="ProtNLM"/>
    </source>
</evidence>
<dbReference type="AlphaFoldDB" id="A0A368LFY5"/>
<dbReference type="EMBL" id="QPGL01000004">
    <property type="protein sequence ID" value="RCS68704.1"/>
    <property type="molecule type" value="Genomic_DNA"/>
</dbReference>
<organism evidence="2 3">
    <name type="scientific">Vibrio casei</name>
    <dbReference type="NCBI Taxonomy" id="673372"/>
    <lineage>
        <taxon>Bacteria</taxon>
        <taxon>Pseudomonadati</taxon>
        <taxon>Pseudomonadota</taxon>
        <taxon>Gammaproteobacteria</taxon>
        <taxon>Vibrionales</taxon>
        <taxon>Vibrionaceae</taxon>
        <taxon>Vibrio</taxon>
    </lineage>
</organism>
<reference evidence="2 3" key="1">
    <citation type="journal article" date="2017" name="Elife">
        <title>Extensive horizontal gene transfer in cheese-associated bacteria.</title>
        <authorList>
            <person name="Bonham K.S."/>
            <person name="Wolfe B.E."/>
            <person name="Dutton R.J."/>
        </authorList>
    </citation>
    <scope>NUCLEOTIDE SEQUENCE [LARGE SCALE GENOMIC DNA]</scope>
    <source>
        <strain evidence="2 3">JB196</strain>
    </source>
</reference>
<keyword evidence="3" id="KW-1185">Reference proteome</keyword>
<protein>
    <recommendedName>
        <fullName evidence="4">Periplasmic protein</fullName>
    </recommendedName>
</protein>
<comment type="caution">
    <text evidence="2">The sequence shown here is derived from an EMBL/GenBank/DDBJ whole genome shotgun (WGS) entry which is preliminary data.</text>
</comment>
<evidence type="ECO:0000313" key="2">
    <source>
        <dbReference type="EMBL" id="RCS68704.1"/>
    </source>
</evidence>
<evidence type="ECO:0000313" key="3">
    <source>
        <dbReference type="Proteomes" id="UP000252479"/>
    </source>
</evidence>
<evidence type="ECO:0000256" key="1">
    <source>
        <dbReference type="SAM" id="Phobius"/>
    </source>
</evidence>
<keyword evidence="1" id="KW-0472">Membrane</keyword>
<dbReference type="SUPFAM" id="SSF52096">
    <property type="entry name" value="ClpP/crotonase"/>
    <property type="match status" value="1"/>
</dbReference>
<dbReference type="InterPro" id="IPR029045">
    <property type="entry name" value="ClpP/crotonase-like_dom_sf"/>
</dbReference>
<gene>
    <name evidence="2" type="ORF">CIK83_17500</name>
</gene>